<evidence type="ECO:0000313" key="1">
    <source>
        <dbReference type="EMBL" id="EEN81561.1"/>
    </source>
</evidence>
<keyword evidence="2" id="KW-1185">Reference proteome</keyword>
<gene>
    <name evidence="1" type="ORF">HMPREF0539_0249</name>
</gene>
<dbReference type="AlphaFoldDB" id="C2JTL5"/>
<sequence>MTKPGSLRPRPLTLRLLTALARAHKNLTRTVFYYNVVSNR</sequence>
<comment type="caution">
    <text evidence="1">The sequence shown here is derived from an EMBL/GenBank/DDBJ whole genome shotgun (WGS) entry which is preliminary data.</text>
</comment>
<dbReference type="AntiFam" id="ANF00267">
    <property type="entry name" value="DNA repeat translations related to WP_015765070.1"/>
</dbReference>
<name>C2JTL5_LACRM</name>
<proteinExistence type="predicted"/>
<dbReference type="EMBL" id="ACIZ01000016">
    <property type="protein sequence ID" value="EEN81561.1"/>
    <property type="molecule type" value="Genomic_DNA"/>
</dbReference>
<organism evidence="1 2">
    <name type="scientific">Lacticaseibacillus rhamnosus (strain LMS2-1)</name>
    <dbReference type="NCBI Taxonomy" id="525361"/>
    <lineage>
        <taxon>Bacteria</taxon>
        <taxon>Bacillati</taxon>
        <taxon>Bacillota</taxon>
        <taxon>Bacilli</taxon>
        <taxon>Lactobacillales</taxon>
        <taxon>Lactobacillaceae</taxon>
        <taxon>Lacticaseibacillus</taxon>
    </lineage>
</organism>
<dbReference type="Proteomes" id="UP000004525">
    <property type="component" value="Unassembled WGS sequence"/>
</dbReference>
<protein>
    <submittedName>
        <fullName evidence="1">Uncharacterized protein</fullName>
    </submittedName>
</protein>
<dbReference type="HOGENOM" id="CLU_3291649_0_0_9"/>
<accession>C2JTL5</accession>
<reference evidence="1" key="1">
    <citation type="submission" date="2009-01" db="EMBL/GenBank/DDBJ databases">
        <authorList>
            <person name="Qin X."/>
            <person name="Bachman B."/>
            <person name="Battles P."/>
            <person name="Bell A."/>
            <person name="Bess C."/>
            <person name="Bickham C."/>
            <person name="Chaboub L."/>
            <person name="Chen D."/>
            <person name="Coyle M."/>
            <person name="Deiros D.R."/>
            <person name="Dinh H."/>
            <person name="Forbes L."/>
            <person name="Fowler G."/>
            <person name="Francisco L."/>
            <person name="Fu Q."/>
            <person name="Gubbala S."/>
            <person name="Hale W."/>
            <person name="Han Y."/>
            <person name="Hemphill L."/>
            <person name="Highlander S.K."/>
            <person name="Hirani K."/>
            <person name="Hogues M."/>
            <person name="Jackson L."/>
            <person name="Jakkamsetti A."/>
            <person name="Javaid M."/>
            <person name="Jiang H."/>
            <person name="Korchina V."/>
            <person name="Kovar C."/>
            <person name="Lara F."/>
            <person name="Lee S."/>
            <person name="Mata R."/>
            <person name="Mathew T."/>
            <person name="Moen C."/>
            <person name="Morales K."/>
            <person name="Munidasa M."/>
            <person name="Nazareth L."/>
            <person name="Ngo R."/>
            <person name="Nguyen L."/>
            <person name="Okwuonu G."/>
            <person name="Ongeri F."/>
            <person name="Patil S."/>
            <person name="Petrosino J."/>
            <person name="Pham C."/>
            <person name="Pham P."/>
            <person name="Pu L.-L."/>
            <person name="Puazo M."/>
            <person name="Raj R."/>
            <person name="Reid J."/>
            <person name="Rouhana J."/>
            <person name="Saada N."/>
            <person name="Shang Y."/>
            <person name="Simmons D."/>
            <person name="Thornton R."/>
            <person name="Warren J."/>
            <person name="Weissenberger G."/>
            <person name="Zhang J."/>
            <person name="Zhang L."/>
            <person name="Zhou C."/>
            <person name="Zhu D."/>
            <person name="Muzny D."/>
            <person name="Worley K."/>
            <person name="Gibbs R."/>
        </authorList>
    </citation>
    <scope>NUCLEOTIDE SEQUENCE [LARGE SCALE GENOMIC DNA]</scope>
    <source>
        <strain evidence="1">LMS2-1</strain>
    </source>
</reference>
<evidence type="ECO:0000313" key="2">
    <source>
        <dbReference type="Proteomes" id="UP000004525"/>
    </source>
</evidence>
<dbReference type="NCBIfam" id="NF040517">
    <property type="entry name" value="Lacto_Palin_RP2"/>
    <property type="match status" value="1"/>
</dbReference>